<dbReference type="PANTHER" id="PTHR24246:SF27">
    <property type="entry name" value="ADENOSINE RECEPTOR, ISOFORM A"/>
    <property type="match status" value="1"/>
</dbReference>
<feature type="transmembrane region" description="Helical" evidence="10">
    <location>
        <begin position="162"/>
        <end position="185"/>
    </location>
</feature>
<evidence type="ECO:0000256" key="7">
    <source>
        <dbReference type="ARBA" id="ARBA00023170"/>
    </source>
</evidence>
<dbReference type="InterPro" id="IPR017452">
    <property type="entry name" value="GPCR_Rhodpsn_7TM"/>
</dbReference>
<keyword evidence="7" id="KW-0675">Receptor</keyword>
<sequence length="309" mass="35274">MWQSIKIANFVIVTTMLLFHGCSIYVSTTSKELKKNRFLVLAMYLSLSDSALGLEFIYHNILVFMNSQGVSFQYQCLIIQHLVGGTIMSSLIQILLICIERLNTTFSTKKEILVIVCSNKGVLLYFILSHCIVLLRFGMATIDGPVPCDPKNTTTTLLLFSHDIPCLFIVVAIISCYSVVVYRMIRSRSFVHGSRMTESQVVKKKAKDIRTRRNAVTLGLIIFVSLVTVLPRSMLVFYYNMGKKSAITATLTLIFNNFLLLLNSVVNPVIYVLRIKKYRQYLRCKCLKNNTVFDMTYSTAVQVRYVERF</sequence>
<comment type="caution">
    <text evidence="12">The sequence shown here is derived from an EMBL/GenBank/DDBJ whole genome shotgun (WGS) entry which is preliminary data.</text>
</comment>
<feature type="transmembrane region" description="Helical" evidence="10">
    <location>
        <begin position="6"/>
        <end position="26"/>
    </location>
</feature>
<dbReference type="PANTHER" id="PTHR24246">
    <property type="entry name" value="OLFACTORY RECEPTOR AND ADENOSINE RECEPTOR"/>
    <property type="match status" value="1"/>
</dbReference>
<dbReference type="GO" id="GO:0005886">
    <property type="term" value="C:plasma membrane"/>
    <property type="evidence" value="ECO:0007669"/>
    <property type="project" value="UniProtKB-SubCell"/>
</dbReference>
<evidence type="ECO:0000256" key="4">
    <source>
        <dbReference type="ARBA" id="ARBA00022989"/>
    </source>
</evidence>
<name>A0A8S3S4B4_MYTED</name>
<evidence type="ECO:0000256" key="5">
    <source>
        <dbReference type="ARBA" id="ARBA00023040"/>
    </source>
</evidence>
<evidence type="ECO:0000313" key="13">
    <source>
        <dbReference type="Proteomes" id="UP000683360"/>
    </source>
</evidence>
<evidence type="ECO:0000256" key="3">
    <source>
        <dbReference type="ARBA" id="ARBA00022692"/>
    </source>
</evidence>
<feature type="transmembrane region" description="Helical" evidence="10">
    <location>
        <begin position="38"/>
        <end position="58"/>
    </location>
</feature>
<keyword evidence="6 10" id="KW-0472">Membrane</keyword>
<evidence type="ECO:0000256" key="10">
    <source>
        <dbReference type="SAM" id="Phobius"/>
    </source>
</evidence>
<feature type="transmembrane region" description="Helical" evidence="10">
    <location>
        <begin position="251"/>
        <end position="273"/>
    </location>
</feature>
<evidence type="ECO:0000259" key="11">
    <source>
        <dbReference type="PROSITE" id="PS50262"/>
    </source>
</evidence>
<evidence type="ECO:0000256" key="1">
    <source>
        <dbReference type="ARBA" id="ARBA00004651"/>
    </source>
</evidence>
<dbReference type="SUPFAM" id="SSF81321">
    <property type="entry name" value="Family A G protein-coupled receptor-like"/>
    <property type="match status" value="1"/>
</dbReference>
<dbReference type="AlphaFoldDB" id="A0A8S3S4B4"/>
<dbReference type="EMBL" id="CAJPWZ010001272">
    <property type="protein sequence ID" value="CAG2211704.1"/>
    <property type="molecule type" value="Genomic_DNA"/>
</dbReference>
<proteinExistence type="predicted"/>
<keyword evidence="2" id="KW-1003">Cell membrane</keyword>
<evidence type="ECO:0000256" key="8">
    <source>
        <dbReference type="ARBA" id="ARBA00023180"/>
    </source>
</evidence>
<evidence type="ECO:0000313" key="12">
    <source>
        <dbReference type="EMBL" id="CAG2211704.1"/>
    </source>
</evidence>
<keyword evidence="13" id="KW-1185">Reference proteome</keyword>
<feature type="transmembrane region" description="Helical" evidence="10">
    <location>
        <begin position="122"/>
        <end position="142"/>
    </location>
</feature>
<dbReference type="GO" id="GO:0004930">
    <property type="term" value="F:G protein-coupled receptor activity"/>
    <property type="evidence" value="ECO:0007669"/>
    <property type="project" value="UniProtKB-KW"/>
</dbReference>
<feature type="transmembrane region" description="Helical" evidence="10">
    <location>
        <begin position="78"/>
        <end position="102"/>
    </location>
</feature>
<keyword evidence="3 10" id="KW-0812">Transmembrane</keyword>
<dbReference type="PROSITE" id="PS50262">
    <property type="entry name" value="G_PROTEIN_RECEP_F1_2"/>
    <property type="match status" value="1"/>
</dbReference>
<dbReference type="Gene3D" id="1.20.1070.10">
    <property type="entry name" value="Rhodopsin 7-helix transmembrane proteins"/>
    <property type="match status" value="1"/>
</dbReference>
<keyword evidence="5" id="KW-0297">G-protein coupled receptor</keyword>
<protein>
    <recommendedName>
        <fullName evidence="11">G-protein coupled receptors family 1 profile domain-containing protein</fullName>
    </recommendedName>
</protein>
<accession>A0A8S3S4B4</accession>
<evidence type="ECO:0000256" key="2">
    <source>
        <dbReference type="ARBA" id="ARBA00022475"/>
    </source>
</evidence>
<feature type="domain" description="G-protein coupled receptors family 1 profile" evidence="11">
    <location>
        <begin position="19"/>
        <end position="271"/>
    </location>
</feature>
<keyword evidence="9" id="KW-0807">Transducer</keyword>
<keyword evidence="4 10" id="KW-1133">Transmembrane helix</keyword>
<keyword evidence="8" id="KW-0325">Glycoprotein</keyword>
<feature type="transmembrane region" description="Helical" evidence="10">
    <location>
        <begin position="215"/>
        <end position="239"/>
    </location>
</feature>
<organism evidence="12 13">
    <name type="scientific">Mytilus edulis</name>
    <name type="common">Blue mussel</name>
    <dbReference type="NCBI Taxonomy" id="6550"/>
    <lineage>
        <taxon>Eukaryota</taxon>
        <taxon>Metazoa</taxon>
        <taxon>Spiralia</taxon>
        <taxon>Lophotrochozoa</taxon>
        <taxon>Mollusca</taxon>
        <taxon>Bivalvia</taxon>
        <taxon>Autobranchia</taxon>
        <taxon>Pteriomorphia</taxon>
        <taxon>Mytilida</taxon>
        <taxon>Mytiloidea</taxon>
        <taxon>Mytilidae</taxon>
        <taxon>Mytilinae</taxon>
        <taxon>Mytilus</taxon>
    </lineage>
</organism>
<evidence type="ECO:0000256" key="9">
    <source>
        <dbReference type="ARBA" id="ARBA00023224"/>
    </source>
</evidence>
<evidence type="ECO:0000256" key="6">
    <source>
        <dbReference type="ARBA" id="ARBA00023136"/>
    </source>
</evidence>
<gene>
    <name evidence="12" type="ORF">MEDL_25730</name>
</gene>
<comment type="subcellular location">
    <subcellularLocation>
        <location evidence="1">Cell membrane</location>
        <topology evidence="1">Multi-pass membrane protein</topology>
    </subcellularLocation>
</comment>
<reference evidence="12" key="1">
    <citation type="submission" date="2021-03" db="EMBL/GenBank/DDBJ databases">
        <authorList>
            <person name="Bekaert M."/>
        </authorList>
    </citation>
    <scope>NUCLEOTIDE SEQUENCE</scope>
</reference>
<dbReference type="Proteomes" id="UP000683360">
    <property type="component" value="Unassembled WGS sequence"/>
</dbReference>